<evidence type="ECO:0000313" key="2">
    <source>
        <dbReference type="Proteomes" id="UP001380186"/>
    </source>
</evidence>
<dbReference type="EMBL" id="AP029022">
    <property type="protein sequence ID" value="BEV05939.1"/>
    <property type="molecule type" value="Genomic_DNA"/>
</dbReference>
<dbReference type="RefSeq" id="WP_338613333.1">
    <property type="nucleotide sequence ID" value="NZ_AP029022.1"/>
</dbReference>
<keyword evidence="2" id="KW-1185">Reference proteome</keyword>
<accession>A0ABN7CHN1</accession>
<organism evidence="1 2">
    <name type="scientific">Chryseobacterium gambrini</name>
    <dbReference type="NCBI Taxonomy" id="373672"/>
    <lineage>
        <taxon>Bacteria</taxon>
        <taxon>Pseudomonadati</taxon>
        <taxon>Bacteroidota</taxon>
        <taxon>Flavobacteriia</taxon>
        <taxon>Flavobacteriales</taxon>
        <taxon>Weeksellaceae</taxon>
        <taxon>Chryseobacterium group</taxon>
        <taxon>Chryseobacterium</taxon>
    </lineage>
</organism>
<protein>
    <submittedName>
        <fullName evidence="1">Uncharacterized protein</fullName>
    </submittedName>
</protein>
<dbReference type="Proteomes" id="UP001380186">
    <property type="component" value="Chromosome"/>
</dbReference>
<reference evidence="1 2" key="1">
    <citation type="journal article" date="2020" name="Microbes Environ.">
        <title>Synthetic bacterial community of duckweed: a simple and stable system to study plant-microbe interactions.</title>
        <authorList>
            <person name="Ishizawa H."/>
            <person name="Tada M."/>
            <person name="Kuroda M."/>
            <person name="Inoue D."/>
            <person name="Futamata H."/>
            <person name="Ike M."/>
        </authorList>
    </citation>
    <scope>NUCLEOTIDE SEQUENCE [LARGE SCALE GENOMIC DNA]</scope>
    <source>
        <strain evidence="1 2">DW100</strain>
    </source>
</reference>
<name>A0ABN7CHN1_9FLAO</name>
<proteinExistence type="predicted"/>
<evidence type="ECO:0000313" key="1">
    <source>
        <dbReference type="EMBL" id="BEV05939.1"/>
    </source>
</evidence>
<gene>
    <name evidence="1" type="ORF">CRDW_33130</name>
</gene>
<sequence length="96" mass="11322">MDTTDLKLKFEFQLANNFLEMKKIRSFKNLQLLLDKYGYYKGAKRLINGQETTGLRDLILADRIDLSIEYLALLEEFRPLFSEDELKKCKRKLGIS</sequence>